<accession>A0AAU9WKZ7</accession>
<feature type="signal peptide" evidence="2">
    <location>
        <begin position="1"/>
        <end position="25"/>
    </location>
</feature>
<dbReference type="AlphaFoldDB" id="A0AAU9WKZ7"/>
<dbReference type="Proteomes" id="UP001159428">
    <property type="component" value="Unassembled WGS sequence"/>
</dbReference>
<feature type="compositionally biased region" description="Polar residues" evidence="1">
    <location>
        <begin position="106"/>
        <end position="115"/>
    </location>
</feature>
<keyword evidence="2" id="KW-0732">Signal</keyword>
<proteinExistence type="predicted"/>
<reference evidence="3 4" key="1">
    <citation type="submission" date="2022-05" db="EMBL/GenBank/DDBJ databases">
        <authorList>
            <consortium name="Genoscope - CEA"/>
            <person name="William W."/>
        </authorList>
    </citation>
    <scope>NUCLEOTIDE SEQUENCE [LARGE SCALE GENOMIC DNA]</scope>
</reference>
<evidence type="ECO:0000313" key="3">
    <source>
        <dbReference type="EMBL" id="CAH3117465.1"/>
    </source>
</evidence>
<name>A0AAU9WKZ7_9CNID</name>
<feature type="region of interest" description="Disordered" evidence="1">
    <location>
        <begin position="197"/>
        <end position="240"/>
    </location>
</feature>
<keyword evidence="4" id="KW-1185">Reference proteome</keyword>
<sequence>MYHDRNMQRTFHAILLLAILNRVAGWNSSYQLVTPSMTLTSKTLVKLQTTQHVFTSSVVVEGFSTSSMTSDITLSLVRWQTPQRVTASVVMKASAKLPTSPRHSSESPLPTFTDQPSSTCVCPSSSAVYSSMKLPESSPVNYSQMPYSPAEVNATQIYNLNASQFQSQGVISTTRLFSKQTQLATCVCPSVSESMIPAQSSAAPEATQSPTGTTPRPHTTKPPATTDITEPPSKSKYLHQ</sequence>
<gene>
    <name evidence="3" type="ORF">PMEA_00007497</name>
</gene>
<feature type="compositionally biased region" description="Polar residues" evidence="1">
    <location>
        <begin position="197"/>
        <end position="228"/>
    </location>
</feature>
<evidence type="ECO:0000256" key="2">
    <source>
        <dbReference type="SAM" id="SignalP"/>
    </source>
</evidence>
<evidence type="ECO:0000256" key="1">
    <source>
        <dbReference type="SAM" id="MobiDB-lite"/>
    </source>
</evidence>
<evidence type="ECO:0000313" key="4">
    <source>
        <dbReference type="Proteomes" id="UP001159428"/>
    </source>
</evidence>
<dbReference type="EMBL" id="CALNXJ010000016">
    <property type="protein sequence ID" value="CAH3117465.1"/>
    <property type="molecule type" value="Genomic_DNA"/>
</dbReference>
<organism evidence="3 4">
    <name type="scientific">Pocillopora meandrina</name>
    <dbReference type="NCBI Taxonomy" id="46732"/>
    <lineage>
        <taxon>Eukaryota</taxon>
        <taxon>Metazoa</taxon>
        <taxon>Cnidaria</taxon>
        <taxon>Anthozoa</taxon>
        <taxon>Hexacorallia</taxon>
        <taxon>Scleractinia</taxon>
        <taxon>Astrocoeniina</taxon>
        <taxon>Pocilloporidae</taxon>
        <taxon>Pocillopora</taxon>
    </lineage>
</organism>
<feature type="chain" id="PRO_5043885846" evidence="2">
    <location>
        <begin position="26"/>
        <end position="240"/>
    </location>
</feature>
<comment type="caution">
    <text evidence="3">The sequence shown here is derived from an EMBL/GenBank/DDBJ whole genome shotgun (WGS) entry which is preliminary data.</text>
</comment>
<protein>
    <submittedName>
        <fullName evidence="3">Uncharacterized protein</fullName>
    </submittedName>
</protein>
<feature type="region of interest" description="Disordered" evidence="1">
    <location>
        <begin position="96"/>
        <end position="115"/>
    </location>
</feature>